<feature type="region of interest" description="Disordered" evidence="4">
    <location>
        <begin position="848"/>
        <end position="871"/>
    </location>
</feature>
<dbReference type="InterPro" id="IPR042197">
    <property type="entry name" value="Apaf_helical"/>
</dbReference>
<organism evidence="9 10">
    <name type="scientific">Rhamnella rubrinervis</name>
    <dbReference type="NCBI Taxonomy" id="2594499"/>
    <lineage>
        <taxon>Eukaryota</taxon>
        <taxon>Viridiplantae</taxon>
        <taxon>Streptophyta</taxon>
        <taxon>Embryophyta</taxon>
        <taxon>Tracheophyta</taxon>
        <taxon>Spermatophyta</taxon>
        <taxon>Magnoliopsida</taxon>
        <taxon>eudicotyledons</taxon>
        <taxon>Gunneridae</taxon>
        <taxon>Pentapetalae</taxon>
        <taxon>rosids</taxon>
        <taxon>fabids</taxon>
        <taxon>Rosales</taxon>
        <taxon>Rhamnaceae</taxon>
        <taxon>rhamnoid group</taxon>
        <taxon>Rhamneae</taxon>
        <taxon>Rhamnella</taxon>
    </lineage>
</organism>
<feature type="domain" description="Disease resistance R13L4/SHOC-2-like LRR" evidence="8">
    <location>
        <begin position="536"/>
        <end position="774"/>
    </location>
</feature>
<dbReference type="InterPro" id="IPR058922">
    <property type="entry name" value="WHD_DRP"/>
</dbReference>
<dbReference type="InterPro" id="IPR038005">
    <property type="entry name" value="RX-like_CC"/>
</dbReference>
<dbReference type="FunFam" id="1.10.10.10:FF:000322">
    <property type="entry name" value="Probable disease resistance protein At1g63360"/>
    <property type="match status" value="1"/>
</dbReference>
<dbReference type="Gene3D" id="1.10.8.430">
    <property type="entry name" value="Helical domain of apoptotic protease-activating factors"/>
    <property type="match status" value="1"/>
</dbReference>
<feature type="compositionally biased region" description="Basic and acidic residues" evidence="4">
    <location>
        <begin position="848"/>
        <end position="864"/>
    </location>
</feature>
<dbReference type="InterPro" id="IPR055414">
    <property type="entry name" value="LRR_R13L4/SHOC2-like"/>
</dbReference>
<reference evidence="9" key="1">
    <citation type="submission" date="2020-03" db="EMBL/GenBank/DDBJ databases">
        <title>A high-quality chromosome-level genome assembly of a woody plant with both climbing and erect habits, Rhamnella rubrinervis.</title>
        <authorList>
            <person name="Lu Z."/>
            <person name="Yang Y."/>
            <person name="Zhu X."/>
            <person name="Sun Y."/>
        </authorList>
    </citation>
    <scope>NUCLEOTIDE SEQUENCE</scope>
    <source>
        <strain evidence="9">BYM</strain>
        <tissue evidence="9">Leaf</tissue>
    </source>
</reference>
<dbReference type="InterPro" id="IPR041118">
    <property type="entry name" value="Rx_N"/>
</dbReference>
<evidence type="ECO:0000259" key="5">
    <source>
        <dbReference type="Pfam" id="PF00931"/>
    </source>
</evidence>
<dbReference type="AlphaFoldDB" id="A0A8K0HHH4"/>
<evidence type="ECO:0000259" key="7">
    <source>
        <dbReference type="Pfam" id="PF23559"/>
    </source>
</evidence>
<evidence type="ECO:0000256" key="1">
    <source>
        <dbReference type="ARBA" id="ARBA00022737"/>
    </source>
</evidence>
<feature type="domain" description="Disease resistance N-terminal" evidence="6">
    <location>
        <begin position="8"/>
        <end position="90"/>
    </location>
</feature>
<proteinExistence type="predicted"/>
<keyword evidence="10" id="KW-1185">Reference proteome</keyword>
<gene>
    <name evidence="9" type="ORF">FNV43_RR07926</name>
</gene>
<evidence type="ECO:0008006" key="11">
    <source>
        <dbReference type="Google" id="ProtNLM"/>
    </source>
</evidence>
<evidence type="ECO:0000256" key="2">
    <source>
        <dbReference type="ARBA" id="ARBA00022741"/>
    </source>
</evidence>
<dbReference type="PANTHER" id="PTHR23155:SF759">
    <property type="entry name" value="AAA+ ATPASE DOMAIN-CONTAINING PROTEIN"/>
    <property type="match status" value="1"/>
</dbReference>
<dbReference type="SUPFAM" id="SSF52058">
    <property type="entry name" value="L domain-like"/>
    <property type="match status" value="1"/>
</dbReference>
<dbReference type="Gene3D" id="3.80.10.10">
    <property type="entry name" value="Ribonuclease Inhibitor"/>
    <property type="match status" value="1"/>
</dbReference>
<dbReference type="PRINTS" id="PR00364">
    <property type="entry name" value="DISEASERSIST"/>
</dbReference>
<dbReference type="InterPro" id="IPR032675">
    <property type="entry name" value="LRR_dom_sf"/>
</dbReference>
<feature type="domain" description="NB-ARC" evidence="5">
    <location>
        <begin position="160"/>
        <end position="333"/>
    </location>
</feature>
<dbReference type="CDD" id="cd14798">
    <property type="entry name" value="RX-CC_like"/>
    <property type="match status" value="1"/>
</dbReference>
<dbReference type="InterPro" id="IPR002182">
    <property type="entry name" value="NB-ARC"/>
</dbReference>
<dbReference type="Pfam" id="PF23598">
    <property type="entry name" value="LRR_14"/>
    <property type="match status" value="1"/>
</dbReference>
<evidence type="ECO:0000313" key="9">
    <source>
        <dbReference type="EMBL" id="KAF3451830.1"/>
    </source>
</evidence>
<evidence type="ECO:0000256" key="4">
    <source>
        <dbReference type="SAM" id="MobiDB-lite"/>
    </source>
</evidence>
<dbReference type="InterPro" id="IPR044974">
    <property type="entry name" value="Disease_R_plants"/>
</dbReference>
<keyword evidence="3" id="KW-0611">Plant defense</keyword>
<name>A0A8K0HHH4_9ROSA</name>
<dbReference type="SUPFAM" id="SSF52540">
    <property type="entry name" value="P-loop containing nucleoside triphosphate hydrolases"/>
    <property type="match status" value="1"/>
</dbReference>
<dbReference type="InterPro" id="IPR036388">
    <property type="entry name" value="WH-like_DNA-bd_sf"/>
</dbReference>
<feature type="domain" description="Disease resistance protein winged helix" evidence="7">
    <location>
        <begin position="420"/>
        <end position="492"/>
    </location>
</feature>
<dbReference type="OrthoDB" id="2973320at2759"/>
<protein>
    <recommendedName>
        <fullName evidence="11">Disease resistance RPP13-like protein 4</fullName>
    </recommendedName>
</protein>
<dbReference type="Pfam" id="PF18052">
    <property type="entry name" value="Rx_N"/>
    <property type="match status" value="1"/>
</dbReference>
<dbReference type="EMBL" id="VOIH02000003">
    <property type="protein sequence ID" value="KAF3451830.1"/>
    <property type="molecule type" value="Genomic_DNA"/>
</dbReference>
<comment type="caution">
    <text evidence="9">The sequence shown here is derived from an EMBL/GenBank/DDBJ whole genome shotgun (WGS) entry which is preliminary data.</text>
</comment>
<dbReference type="Gene3D" id="3.40.50.300">
    <property type="entry name" value="P-loop containing nucleotide triphosphate hydrolases"/>
    <property type="match status" value="1"/>
</dbReference>
<dbReference type="Pfam" id="PF23559">
    <property type="entry name" value="WHD_DRP"/>
    <property type="match status" value="1"/>
</dbReference>
<evidence type="ECO:0000313" key="10">
    <source>
        <dbReference type="Proteomes" id="UP000796880"/>
    </source>
</evidence>
<dbReference type="Gene3D" id="1.10.10.10">
    <property type="entry name" value="Winged helix-like DNA-binding domain superfamily/Winged helix DNA-binding domain"/>
    <property type="match status" value="1"/>
</dbReference>
<keyword evidence="1" id="KW-0677">Repeat</keyword>
<dbReference type="InterPro" id="IPR027417">
    <property type="entry name" value="P-loop_NTPase"/>
</dbReference>
<dbReference type="GO" id="GO:0043531">
    <property type="term" value="F:ADP binding"/>
    <property type="evidence" value="ECO:0007669"/>
    <property type="project" value="InterPro"/>
</dbReference>
<dbReference type="FunFam" id="3.40.50.300:FF:001091">
    <property type="entry name" value="Probable disease resistance protein At1g61300"/>
    <property type="match status" value="1"/>
</dbReference>
<evidence type="ECO:0000256" key="3">
    <source>
        <dbReference type="ARBA" id="ARBA00022821"/>
    </source>
</evidence>
<evidence type="ECO:0000259" key="8">
    <source>
        <dbReference type="Pfam" id="PF23598"/>
    </source>
</evidence>
<dbReference type="PANTHER" id="PTHR23155">
    <property type="entry name" value="DISEASE RESISTANCE PROTEIN RP"/>
    <property type="match status" value="1"/>
</dbReference>
<keyword evidence="2" id="KW-0547">Nucleotide-binding</keyword>
<dbReference type="Pfam" id="PF00931">
    <property type="entry name" value="NB-ARC"/>
    <property type="match status" value="1"/>
</dbReference>
<accession>A0A8K0HHH4</accession>
<dbReference type="Gene3D" id="1.20.5.4130">
    <property type="match status" value="1"/>
</dbReference>
<dbReference type="Proteomes" id="UP000796880">
    <property type="component" value="Unassembled WGS sequence"/>
</dbReference>
<evidence type="ECO:0000259" key="6">
    <source>
        <dbReference type="Pfam" id="PF18052"/>
    </source>
</evidence>
<sequence>MSVVDAMIQTLAQQVFTALMNQAQFALDCKGQFEQMKTRLDLMKAFLTDTENLKRKNEVAKAALTKLREVIYEAENVLTDCIIRDEYKKDGSCFGLSIDDPFFLHQTGKRLKDINMRMEQIEKSLGSFLKAPDSVHSEDTYQVKGFISQDCNPSEIIGLEADLKKIKGWILDTKETLLHIAIVGMGGLGKTTLAQKIFHDNEVLSRFDKIIWVCVSKAFSEEKIVRCMLERLGKNVSGFGGSQLLSELQQVLADKTCLIVMDDVWQMTNVEWWTNLCSILPKRDGKSSCIIITTRNEGVANDMGVEPSRIHWPNTLNDAESWSLFSKFAFSSSKGICPNSQFEELGKEFMKKCGGLPLAIKTIGALLAPKIESPAEWNHILESFHERTTEGWNNLVMASLGLSYDELPTHLKLCLLSFSLYPEDSDIRTEQLIHWWIGEGLVQGKGSKSAIEMGYEFLSELIKRCLVDAVQQRRYDGRVYNCKMHDMVRELIIMNAEEESFCSFDEQGRQILTAGSRWIGFSNAMHGESLRNRSKIRALLVMSSGEKLNFVNFGLLRSLRVLDFSYSSLKEINIEDLFKWISSLKRLAHLNLTGVQGLEVVPSSIRKLLNLQLLVLTRCTNLKKINPSVTSLRRLIVLNLACCPLDNLPRGLGRLSYLQELSGFIVASQSKRQCCQLLELRELKDLRVLRISLNDDAEISENEQNILADLKHLKVLDIDVENCKKKNKEILEMVDRLNPPPILQELYLKNYHRETLPKWVSPSQLKRLQFLSIENGELINLTAEVEDSNCHSSWNIEGLCLKFLTRLQVDWEDLQKNMPVLRYMEVSHCYKLKGFPCPVKSQGVWRKNQDSKIDSSEGDNHVKESLSLSVN</sequence>
<dbReference type="GO" id="GO:0098542">
    <property type="term" value="P:defense response to other organism"/>
    <property type="evidence" value="ECO:0007669"/>
    <property type="project" value="TreeGrafter"/>
</dbReference>